<evidence type="ECO:0000259" key="4">
    <source>
        <dbReference type="Pfam" id="PF00135"/>
    </source>
</evidence>
<gene>
    <name evidence="5" type="ORF">ElyMa_004348600</name>
</gene>
<dbReference type="EC" id="3.1.1.-" evidence="3"/>
<reference evidence="5 6" key="1">
    <citation type="journal article" date="2021" name="Elife">
        <title>Chloroplast acquisition without the gene transfer in kleptoplastic sea slugs, Plakobranchus ocellatus.</title>
        <authorList>
            <person name="Maeda T."/>
            <person name="Takahashi S."/>
            <person name="Yoshida T."/>
            <person name="Shimamura S."/>
            <person name="Takaki Y."/>
            <person name="Nagai Y."/>
            <person name="Toyoda A."/>
            <person name="Suzuki Y."/>
            <person name="Arimoto A."/>
            <person name="Ishii H."/>
            <person name="Satoh N."/>
            <person name="Nishiyama T."/>
            <person name="Hasebe M."/>
            <person name="Maruyama T."/>
            <person name="Minagawa J."/>
            <person name="Obokata J."/>
            <person name="Shigenobu S."/>
        </authorList>
    </citation>
    <scope>NUCLEOTIDE SEQUENCE [LARGE SCALE GENOMIC DNA]</scope>
</reference>
<dbReference type="Proteomes" id="UP000762676">
    <property type="component" value="Unassembled WGS sequence"/>
</dbReference>
<dbReference type="SUPFAM" id="SSF53474">
    <property type="entry name" value="alpha/beta-Hydrolases"/>
    <property type="match status" value="1"/>
</dbReference>
<keyword evidence="6" id="KW-1185">Reference proteome</keyword>
<evidence type="ECO:0000256" key="1">
    <source>
        <dbReference type="ARBA" id="ARBA00005964"/>
    </source>
</evidence>
<sequence length="505" mass="55699">MVMMIIMKKKKKMENEINLLVFLRLALGNWFHRTKTLVSISILFFSSPQSEDCLYINVHAPTKSSQNGTLPVMVWIHGGGYRNGQGAPYDGSRLATRDVIVVTFNYRLDALGFLSTEDSAMPGNYGMLDMVAALKWVNANIASFGGNPQRVTIFGESAGSSSVSLLQLSPLAKGLFQGAIMQSGVSLAPFAYTHPARAVSHALFARLLAAQLGCASADTTQVLQCLQAVDAQVLVNASWNLTHLTAGPNLLMIPRVENVYGFLPDLPLRLMAKGMFTHCNTIRGFTMHEGGFFFNASVLSQINSPMAFMAVVSDSLSQFTIVDKDRLVFDISSYYIYNITTPEPLSYAKAALDFTTDFNFVAPAVNEVQMASKASKGEKHYLYQFSVRPPYSTQPDWVTAVHADDIAFVFGFGIELWNPLLQDISRSMMKMWTNFAKTGNPNCASTSDCVDDSWKTFTQNEQNMLNIRSLGKAFEQFNEPSITGDYFGFMQRIDTAIDPSSNVVG</sequence>
<dbReference type="PROSITE" id="PS00122">
    <property type="entry name" value="CARBOXYLESTERASE_B_1"/>
    <property type="match status" value="1"/>
</dbReference>
<dbReference type="InterPro" id="IPR029058">
    <property type="entry name" value="AB_hydrolase_fold"/>
</dbReference>
<evidence type="ECO:0000256" key="2">
    <source>
        <dbReference type="ARBA" id="ARBA00022801"/>
    </source>
</evidence>
<evidence type="ECO:0000256" key="3">
    <source>
        <dbReference type="RuleBase" id="RU361235"/>
    </source>
</evidence>
<dbReference type="Pfam" id="PF00135">
    <property type="entry name" value="COesterase"/>
    <property type="match status" value="1"/>
</dbReference>
<protein>
    <recommendedName>
        <fullName evidence="3">Carboxylic ester hydrolase</fullName>
        <ecNumber evidence="3">3.1.1.-</ecNumber>
    </recommendedName>
</protein>
<comment type="similarity">
    <text evidence="1 3">Belongs to the type-B carboxylesterase/lipase family.</text>
</comment>
<dbReference type="PANTHER" id="PTHR43903">
    <property type="entry name" value="NEUROLIGIN"/>
    <property type="match status" value="1"/>
</dbReference>
<dbReference type="InterPro" id="IPR002018">
    <property type="entry name" value="CarbesteraseB"/>
</dbReference>
<evidence type="ECO:0000313" key="5">
    <source>
        <dbReference type="EMBL" id="GFR92265.1"/>
    </source>
</evidence>
<dbReference type="GO" id="GO:0016787">
    <property type="term" value="F:hydrolase activity"/>
    <property type="evidence" value="ECO:0007669"/>
    <property type="project" value="UniProtKB-KW"/>
</dbReference>
<dbReference type="EMBL" id="BMAT01008772">
    <property type="protein sequence ID" value="GFR92265.1"/>
    <property type="molecule type" value="Genomic_DNA"/>
</dbReference>
<organism evidence="5 6">
    <name type="scientific">Elysia marginata</name>
    <dbReference type="NCBI Taxonomy" id="1093978"/>
    <lineage>
        <taxon>Eukaryota</taxon>
        <taxon>Metazoa</taxon>
        <taxon>Spiralia</taxon>
        <taxon>Lophotrochozoa</taxon>
        <taxon>Mollusca</taxon>
        <taxon>Gastropoda</taxon>
        <taxon>Heterobranchia</taxon>
        <taxon>Euthyneura</taxon>
        <taxon>Panpulmonata</taxon>
        <taxon>Sacoglossa</taxon>
        <taxon>Placobranchoidea</taxon>
        <taxon>Plakobranchidae</taxon>
        <taxon>Elysia</taxon>
    </lineage>
</organism>
<proteinExistence type="inferred from homology"/>
<name>A0AAV4H686_9GAST</name>
<keyword evidence="2 3" id="KW-0378">Hydrolase</keyword>
<evidence type="ECO:0000313" key="6">
    <source>
        <dbReference type="Proteomes" id="UP000762676"/>
    </source>
</evidence>
<dbReference type="Gene3D" id="3.40.50.1820">
    <property type="entry name" value="alpha/beta hydrolase"/>
    <property type="match status" value="1"/>
</dbReference>
<dbReference type="InterPro" id="IPR019826">
    <property type="entry name" value="Carboxylesterase_B_AS"/>
</dbReference>
<dbReference type="InterPro" id="IPR051093">
    <property type="entry name" value="Neuroligin/BSAL"/>
</dbReference>
<comment type="caution">
    <text evidence="5">The sequence shown here is derived from an EMBL/GenBank/DDBJ whole genome shotgun (WGS) entry which is preliminary data.</text>
</comment>
<dbReference type="AlphaFoldDB" id="A0AAV4H686"/>
<feature type="domain" description="Carboxylesterase type B" evidence="4">
    <location>
        <begin position="47"/>
        <end position="472"/>
    </location>
</feature>
<accession>A0AAV4H686</accession>